<proteinExistence type="predicted"/>
<dbReference type="HOGENOM" id="CLU_3247129_0_0_10"/>
<name>B6VTL0_9BACT</name>
<dbReference type="AlphaFoldDB" id="B6VTL0"/>
<dbReference type="Proteomes" id="UP000004849">
    <property type="component" value="Unassembled WGS sequence"/>
</dbReference>
<reference evidence="1 2" key="2">
    <citation type="submission" date="2008-10" db="EMBL/GenBank/DDBJ databases">
        <authorList>
            <person name="Fulton L."/>
            <person name="Clifton S."/>
            <person name="Fulton B."/>
            <person name="Xu J."/>
            <person name="Minx P."/>
            <person name="Pepin K.H."/>
            <person name="Johnson M."/>
            <person name="Thiruvilangam P."/>
            <person name="Bhonagiri V."/>
            <person name="Nash W.E."/>
            <person name="Mardis E.R."/>
            <person name="Wilson R.K."/>
        </authorList>
    </citation>
    <scope>NUCLEOTIDE SEQUENCE [LARGE SCALE GENOMIC DNA]</scope>
    <source>
        <strain evidence="1 2">DSM 17855</strain>
    </source>
</reference>
<evidence type="ECO:0000313" key="2">
    <source>
        <dbReference type="Proteomes" id="UP000004849"/>
    </source>
</evidence>
<organism evidence="1 2">
    <name type="scientific">Phocaeicola dorei DSM 17855</name>
    <dbReference type="NCBI Taxonomy" id="483217"/>
    <lineage>
        <taxon>Bacteria</taxon>
        <taxon>Pseudomonadati</taxon>
        <taxon>Bacteroidota</taxon>
        <taxon>Bacteroidia</taxon>
        <taxon>Bacteroidales</taxon>
        <taxon>Bacteroidaceae</taxon>
        <taxon>Phocaeicola</taxon>
    </lineage>
</organism>
<dbReference type="EMBL" id="ABWZ01000013">
    <property type="protein sequence ID" value="EEB26810.1"/>
    <property type="molecule type" value="Genomic_DNA"/>
</dbReference>
<gene>
    <name evidence="1" type="ORF">BACDOR_00496</name>
</gene>
<sequence length="42" mass="5008">MGNIHQKYAKKHVLRNKYAIILVLQEIFPFDSEPSLFIYSVR</sequence>
<accession>B6VTL0</accession>
<reference evidence="1 2" key="1">
    <citation type="submission" date="2008-10" db="EMBL/GenBank/DDBJ databases">
        <title>Draft genome sequence of Bacteroides dorei (DSM 17855).</title>
        <authorList>
            <person name="Sudarsanam P."/>
            <person name="Ley R."/>
            <person name="Guruge J."/>
            <person name="Turnbaugh P.J."/>
            <person name="Mahowald M."/>
            <person name="Liep D."/>
            <person name="Gordon J."/>
        </authorList>
    </citation>
    <scope>NUCLEOTIDE SEQUENCE [LARGE SCALE GENOMIC DNA]</scope>
    <source>
        <strain evidence="1 2">DSM 17855</strain>
    </source>
</reference>
<evidence type="ECO:0000313" key="1">
    <source>
        <dbReference type="EMBL" id="EEB26810.1"/>
    </source>
</evidence>
<protein>
    <submittedName>
        <fullName evidence="1">Uncharacterized protein</fullName>
    </submittedName>
</protein>